<dbReference type="PANTHER" id="PTHR23272">
    <property type="entry name" value="BED FINGER-RELATED"/>
    <property type="match status" value="1"/>
</dbReference>
<dbReference type="PANTHER" id="PTHR23272:SF187">
    <property type="entry name" value="AC9 TRANSPOSASE-RELATED"/>
    <property type="match status" value="1"/>
</dbReference>
<dbReference type="InterPro" id="IPR008906">
    <property type="entry name" value="HATC_C_dom"/>
</dbReference>
<dbReference type="EMBL" id="LS974617">
    <property type="protein sequence ID" value="CAG7889021.1"/>
    <property type="molecule type" value="Genomic_DNA"/>
</dbReference>
<dbReference type="Pfam" id="PF14372">
    <property type="entry name" value="hAT-like_RNase-H"/>
    <property type="match status" value="1"/>
</dbReference>
<evidence type="ECO:0000313" key="4">
    <source>
        <dbReference type="EMBL" id="CAG7889021.1"/>
    </source>
</evidence>
<feature type="region of interest" description="Disordered" evidence="1">
    <location>
        <begin position="55"/>
        <end position="82"/>
    </location>
</feature>
<evidence type="ECO:0000259" key="2">
    <source>
        <dbReference type="Pfam" id="PF05699"/>
    </source>
</evidence>
<accession>A0A8D9GXX5</accession>
<proteinExistence type="predicted"/>
<feature type="domain" description="hAT-like transposase RNase-H fold" evidence="3">
    <location>
        <begin position="1"/>
        <end position="50"/>
    </location>
</feature>
<dbReference type="Gramene" id="A01p30970.2_BraZ1">
    <property type="protein sequence ID" value="A01p30970.2_BraZ1.CDS"/>
    <property type="gene ID" value="A01g30970.2_BraZ1"/>
</dbReference>
<sequence length="230" mass="26413">MLILATVFDPRKKMQFAKLCFEKLYEKESLESNAMLESVGDLLRSMFKEYNTRLRGSTGEASQSNHASSSQPPPESRDQGPDRMELVVEDFGYERMDCVYKEMVAEKGEDSRDELEVYLKEAVETPKLLLGVEFDILAWWKVHKMKYPVLAEMARDLLAMQVSSVASESAFSTSGRILEPYRSCLTHYMIEVLMCTEQWMHADIKVSEQVTTNEQILADVELLDRLQKGM</sequence>
<dbReference type="Pfam" id="PF05699">
    <property type="entry name" value="Dimer_Tnp_hAT"/>
    <property type="match status" value="1"/>
</dbReference>
<evidence type="ECO:0008006" key="6">
    <source>
        <dbReference type="Google" id="ProtNLM"/>
    </source>
</evidence>
<gene>
    <name evidence="4" type="ORF">BRAPAZ1V2_A01P30970.2</name>
</gene>
<evidence type="ECO:0000256" key="1">
    <source>
        <dbReference type="SAM" id="MobiDB-lite"/>
    </source>
</evidence>
<feature type="compositionally biased region" description="Polar residues" evidence="1">
    <location>
        <begin position="59"/>
        <end position="70"/>
    </location>
</feature>
<dbReference type="GO" id="GO:0046983">
    <property type="term" value="F:protein dimerization activity"/>
    <property type="evidence" value="ECO:0007669"/>
    <property type="project" value="InterPro"/>
</dbReference>
<reference evidence="4 5" key="1">
    <citation type="submission" date="2021-07" db="EMBL/GenBank/DDBJ databases">
        <authorList>
            <consortium name="Genoscope - CEA"/>
            <person name="William W."/>
        </authorList>
    </citation>
    <scope>NUCLEOTIDE SEQUENCE [LARGE SCALE GENOMIC DNA]</scope>
</reference>
<feature type="non-terminal residue" evidence="4">
    <location>
        <position position="230"/>
    </location>
</feature>
<evidence type="ECO:0000259" key="3">
    <source>
        <dbReference type="Pfam" id="PF14372"/>
    </source>
</evidence>
<evidence type="ECO:0000313" key="5">
    <source>
        <dbReference type="Proteomes" id="UP000694005"/>
    </source>
</evidence>
<protein>
    <recommendedName>
        <fullName evidence="6">HAT C-terminal dimerisation domain-containing protein</fullName>
    </recommendedName>
</protein>
<dbReference type="GO" id="GO:0003677">
    <property type="term" value="F:DNA binding"/>
    <property type="evidence" value="ECO:0007669"/>
    <property type="project" value="InterPro"/>
</dbReference>
<dbReference type="Proteomes" id="UP000694005">
    <property type="component" value="Chromosome A01"/>
</dbReference>
<organism evidence="4 5">
    <name type="scientific">Brassica campestris</name>
    <name type="common">Field mustard</name>
    <dbReference type="NCBI Taxonomy" id="3711"/>
    <lineage>
        <taxon>Eukaryota</taxon>
        <taxon>Viridiplantae</taxon>
        <taxon>Streptophyta</taxon>
        <taxon>Embryophyta</taxon>
        <taxon>Tracheophyta</taxon>
        <taxon>Spermatophyta</taxon>
        <taxon>Magnoliopsida</taxon>
        <taxon>eudicotyledons</taxon>
        <taxon>Gunneridae</taxon>
        <taxon>Pentapetalae</taxon>
        <taxon>rosids</taxon>
        <taxon>malvids</taxon>
        <taxon>Brassicales</taxon>
        <taxon>Brassicaceae</taxon>
        <taxon>Brassiceae</taxon>
        <taxon>Brassica</taxon>
    </lineage>
</organism>
<feature type="domain" description="HAT C-terminal dimerisation" evidence="2">
    <location>
        <begin position="114"/>
        <end position="200"/>
    </location>
</feature>
<dbReference type="SUPFAM" id="SSF53098">
    <property type="entry name" value="Ribonuclease H-like"/>
    <property type="match status" value="1"/>
</dbReference>
<dbReference type="AlphaFoldDB" id="A0A8D9GXX5"/>
<dbReference type="InterPro" id="IPR025525">
    <property type="entry name" value="hAT-like_transposase_RNase-H"/>
</dbReference>
<name>A0A8D9GXX5_BRACM</name>
<dbReference type="InterPro" id="IPR012337">
    <property type="entry name" value="RNaseH-like_sf"/>
</dbReference>